<protein>
    <submittedName>
        <fullName evidence="1">Uncharacterized protein</fullName>
    </submittedName>
</protein>
<dbReference type="AlphaFoldDB" id="A0A4C1VQL8"/>
<dbReference type="EMBL" id="BGZK01000386">
    <property type="protein sequence ID" value="GBP40682.1"/>
    <property type="molecule type" value="Genomic_DNA"/>
</dbReference>
<dbReference type="Proteomes" id="UP000299102">
    <property type="component" value="Unassembled WGS sequence"/>
</dbReference>
<evidence type="ECO:0000313" key="2">
    <source>
        <dbReference type="Proteomes" id="UP000299102"/>
    </source>
</evidence>
<evidence type="ECO:0000313" key="1">
    <source>
        <dbReference type="EMBL" id="GBP40682.1"/>
    </source>
</evidence>
<proteinExistence type="predicted"/>
<name>A0A4C1VQL8_EUMVA</name>
<organism evidence="1 2">
    <name type="scientific">Eumeta variegata</name>
    <name type="common">Bagworm moth</name>
    <name type="synonym">Eumeta japonica</name>
    <dbReference type="NCBI Taxonomy" id="151549"/>
    <lineage>
        <taxon>Eukaryota</taxon>
        <taxon>Metazoa</taxon>
        <taxon>Ecdysozoa</taxon>
        <taxon>Arthropoda</taxon>
        <taxon>Hexapoda</taxon>
        <taxon>Insecta</taxon>
        <taxon>Pterygota</taxon>
        <taxon>Neoptera</taxon>
        <taxon>Endopterygota</taxon>
        <taxon>Lepidoptera</taxon>
        <taxon>Glossata</taxon>
        <taxon>Ditrysia</taxon>
        <taxon>Tineoidea</taxon>
        <taxon>Psychidae</taxon>
        <taxon>Oiketicinae</taxon>
        <taxon>Eumeta</taxon>
    </lineage>
</organism>
<reference evidence="1 2" key="1">
    <citation type="journal article" date="2019" name="Commun. Biol.">
        <title>The bagworm genome reveals a unique fibroin gene that provides high tensile strength.</title>
        <authorList>
            <person name="Kono N."/>
            <person name="Nakamura H."/>
            <person name="Ohtoshi R."/>
            <person name="Tomita M."/>
            <person name="Numata K."/>
            <person name="Arakawa K."/>
        </authorList>
    </citation>
    <scope>NUCLEOTIDE SEQUENCE [LARGE SCALE GENOMIC DNA]</scope>
</reference>
<sequence>MRNLTDKVDLSNVVAKRRRIRGRELRRSLRYDRESVYRTHVVLTRKKCKVHDHVPSIKYIQLICADGCAIYKLQVELVHSSQLYSDRHL</sequence>
<gene>
    <name evidence="1" type="ORF">EVAR_36418_1</name>
</gene>
<keyword evidence="2" id="KW-1185">Reference proteome</keyword>
<accession>A0A4C1VQL8</accession>
<comment type="caution">
    <text evidence="1">The sequence shown here is derived from an EMBL/GenBank/DDBJ whole genome shotgun (WGS) entry which is preliminary data.</text>
</comment>